<feature type="repeat" description="PPR" evidence="2">
    <location>
        <begin position="173"/>
        <end position="207"/>
    </location>
</feature>
<feature type="repeat" description="PPR" evidence="2">
    <location>
        <begin position="70"/>
        <end position="104"/>
    </location>
</feature>
<dbReference type="PROSITE" id="PS51375">
    <property type="entry name" value="PPR"/>
    <property type="match status" value="2"/>
</dbReference>
<evidence type="ECO:0000313" key="4">
    <source>
        <dbReference type="Proteomes" id="UP001408789"/>
    </source>
</evidence>
<evidence type="ECO:0000256" key="1">
    <source>
        <dbReference type="ARBA" id="ARBA00022737"/>
    </source>
</evidence>
<accession>A0AAP0CUB3</accession>
<gene>
    <name evidence="3" type="ORF">SSX86_017030</name>
</gene>
<evidence type="ECO:0000313" key="3">
    <source>
        <dbReference type="EMBL" id="KAK9063160.1"/>
    </source>
</evidence>
<evidence type="ECO:0000256" key="2">
    <source>
        <dbReference type="PROSITE-ProRule" id="PRU00708"/>
    </source>
</evidence>
<organism evidence="3 4">
    <name type="scientific">Deinandra increscens subsp. villosa</name>
    <dbReference type="NCBI Taxonomy" id="3103831"/>
    <lineage>
        <taxon>Eukaryota</taxon>
        <taxon>Viridiplantae</taxon>
        <taxon>Streptophyta</taxon>
        <taxon>Embryophyta</taxon>
        <taxon>Tracheophyta</taxon>
        <taxon>Spermatophyta</taxon>
        <taxon>Magnoliopsida</taxon>
        <taxon>eudicotyledons</taxon>
        <taxon>Gunneridae</taxon>
        <taxon>Pentapetalae</taxon>
        <taxon>asterids</taxon>
        <taxon>campanulids</taxon>
        <taxon>Asterales</taxon>
        <taxon>Asteraceae</taxon>
        <taxon>Asteroideae</taxon>
        <taxon>Heliantheae alliance</taxon>
        <taxon>Madieae</taxon>
        <taxon>Madiinae</taxon>
        <taxon>Deinandra</taxon>
    </lineage>
</organism>
<keyword evidence="4" id="KW-1185">Reference proteome</keyword>
<protein>
    <recommendedName>
        <fullName evidence="5">Pentatricopeptide repeat-containing protein</fullName>
    </recommendedName>
</protein>
<dbReference type="PANTHER" id="PTHR47926">
    <property type="entry name" value="PENTATRICOPEPTIDE REPEAT-CONTAINING PROTEIN"/>
    <property type="match status" value="1"/>
</dbReference>
<dbReference type="Pfam" id="PF01535">
    <property type="entry name" value="PPR"/>
    <property type="match status" value="2"/>
</dbReference>
<name>A0AAP0CUB3_9ASTR</name>
<dbReference type="InterPro" id="IPR011990">
    <property type="entry name" value="TPR-like_helical_dom_sf"/>
</dbReference>
<proteinExistence type="predicted"/>
<dbReference type="Gene3D" id="1.25.40.10">
    <property type="entry name" value="Tetratricopeptide repeat domain"/>
    <property type="match status" value="2"/>
</dbReference>
<dbReference type="EMBL" id="JBCNJP010000018">
    <property type="protein sequence ID" value="KAK9063160.1"/>
    <property type="molecule type" value="Genomic_DNA"/>
</dbReference>
<dbReference type="GO" id="GO:0009451">
    <property type="term" value="P:RNA modification"/>
    <property type="evidence" value="ECO:0007669"/>
    <property type="project" value="InterPro"/>
</dbReference>
<dbReference type="InterPro" id="IPR046960">
    <property type="entry name" value="PPR_At4g14850-like_plant"/>
</dbReference>
<keyword evidence="1" id="KW-0677">Repeat</keyword>
<dbReference type="NCBIfam" id="TIGR00756">
    <property type="entry name" value="PPR"/>
    <property type="match status" value="2"/>
</dbReference>
<sequence length="218" mass="24976">MYTKPCVGGTWKHQRWKRHPNHLYTSLKNLVTNRLGIHDVTSANMTITNHSRKGQLVIARKVFDEMPQRTVVSWNTMISTYSKWGRYEEALDVLSSMHFNNVKLNEATFCSGLSACARACLPSSYAGRQLHGLVLRCGLENSQFVGSALLYFYANCDEIQEARRVFDVLHEGNGLLWSLMLVCYVRCNLLDDALDVFDKMPARDIVAWTAIDFWVFED</sequence>
<evidence type="ECO:0008006" key="5">
    <source>
        <dbReference type="Google" id="ProtNLM"/>
    </source>
</evidence>
<dbReference type="AlphaFoldDB" id="A0AAP0CUB3"/>
<dbReference type="GO" id="GO:0003723">
    <property type="term" value="F:RNA binding"/>
    <property type="evidence" value="ECO:0007669"/>
    <property type="project" value="InterPro"/>
</dbReference>
<dbReference type="InterPro" id="IPR002885">
    <property type="entry name" value="PPR_rpt"/>
</dbReference>
<dbReference type="Pfam" id="PF13041">
    <property type="entry name" value="PPR_2"/>
    <property type="match status" value="1"/>
</dbReference>
<dbReference type="Proteomes" id="UP001408789">
    <property type="component" value="Unassembled WGS sequence"/>
</dbReference>
<reference evidence="3 4" key="1">
    <citation type="submission" date="2024-04" db="EMBL/GenBank/DDBJ databases">
        <title>The reference genome of an endangered Asteraceae, Deinandra increscens subsp. villosa, native to the Central Coast of California.</title>
        <authorList>
            <person name="Guilliams M."/>
            <person name="Hasenstab-Lehman K."/>
            <person name="Meyer R."/>
            <person name="Mcevoy S."/>
        </authorList>
    </citation>
    <scope>NUCLEOTIDE SEQUENCE [LARGE SCALE GENOMIC DNA]</scope>
    <source>
        <tissue evidence="3">Leaf</tissue>
    </source>
</reference>
<comment type="caution">
    <text evidence="3">The sequence shown here is derived from an EMBL/GenBank/DDBJ whole genome shotgun (WGS) entry which is preliminary data.</text>
</comment>